<protein>
    <submittedName>
        <fullName evidence="3">Predicted SAM-depedendent methyltransferase</fullName>
    </submittedName>
</protein>
<dbReference type="OrthoDB" id="7348755at2"/>
<dbReference type="SUPFAM" id="SSF53335">
    <property type="entry name" value="S-adenosyl-L-methionine-dependent methyltransferases"/>
    <property type="match status" value="1"/>
</dbReference>
<dbReference type="AlphaFoldDB" id="A0A1G7YK86"/>
<sequence>MAAPESPATSLSAPSSVAPSAPSWAEPEGLKLNVGGIERRPGWTVVNIQPGPTVDVVADARDLSMFADGSVAALYASHILEHLSYQREVDAALAEWHRVLVPGGVVMVAVPNLGVLCQIYVHPEATAEHRHKLRRIIFGGQVDAFDVHKAGFDATSLGAHLTVAGFTGIERVADFGLFEDTSRLRLGEVPVSLNMRATKPRAG</sequence>
<dbReference type="CDD" id="cd02440">
    <property type="entry name" value="AdoMet_MTases"/>
    <property type="match status" value="1"/>
</dbReference>
<dbReference type="InterPro" id="IPR013216">
    <property type="entry name" value="Methyltransf_11"/>
</dbReference>
<dbReference type="STRING" id="83401.SAMN05421742_103327"/>
<accession>A0A1G7YK86</accession>
<feature type="domain" description="Methyltransferase type 11" evidence="2">
    <location>
        <begin position="56"/>
        <end position="107"/>
    </location>
</feature>
<reference evidence="4" key="1">
    <citation type="submission" date="2016-10" db="EMBL/GenBank/DDBJ databases">
        <authorList>
            <person name="Varghese N."/>
            <person name="Submissions S."/>
        </authorList>
    </citation>
    <scope>NUCLEOTIDE SEQUENCE [LARGE SCALE GENOMIC DNA]</scope>
    <source>
        <strain evidence="4">930I</strain>
    </source>
</reference>
<dbReference type="Gene3D" id="3.40.50.150">
    <property type="entry name" value="Vaccinia Virus protein VP39"/>
    <property type="match status" value="1"/>
</dbReference>
<keyword evidence="4" id="KW-1185">Reference proteome</keyword>
<dbReference type="InterPro" id="IPR029063">
    <property type="entry name" value="SAM-dependent_MTases_sf"/>
</dbReference>
<keyword evidence="3" id="KW-0808">Transferase</keyword>
<evidence type="ECO:0000256" key="1">
    <source>
        <dbReference type="SAM" id="MobiDB-lite"/>
    </source>
</evidence>
<proteinExistence type="predicted"/>
<dbReference type="EMBL" id="FNCV01000003">
    <property type="protein sequence ID" value="SDG96725.1"/>
    <property type="molecule type" value="Genomic_DNA"/>
</dbReference>
<evidence type="ECO:0000259" key="2">
    <source>
        <dbReference type="Pfam" id="PF08241"/>
    </source>
</evidence>
<dbReference type="GO" id="GO:0008757">
    <property type="term" value="F:S-adenosylmethionine-dependent methyltransferase activity"/>
    <property type="evidence" value="ECO:0007669"/>
    <property type="project" value="InterPro"/>
</dbReference>
<organism evidence="3 4">
    <name type="scientific">Roseospirillum parvum</name>
    <dbReference type="NCBI Taxonomy" id="83401"/>
    <lineage>
        <taxon>Bacteria</taxon>
        <taxon>Pseudomonadati</taxon>
        <taxon>Pseudomonadota</taxon>
        <taxon>Alphaproteobacteria</taxon>
        <taxon>Rhodospirillales</taxon>
        <taxon>Rhodospirillaceae</taxon>
        <taxon>Roseospirillum</taxon>
    </lineage>
</organism>
<dbReference type="Proteomes" id="UP000217076">
    <property type="component" value="Unassembled WGS sequence"/>
</dbReference>
<evidence type="ECO:0000313" key="3">
    <source>
        <dbReference type="EMBL" id="SDG96725.1"/>
    </source>
</evidence>
<keyword evidence="3" id="KW-0489">Methyltransferase</keyword>
<dbReference type="GO" id="GO:0032259">
    <property type="term" value="P:methylation"/>
    <property type="evidence" value="ECO:0007669"/>
    <property type="project" value="UniProtKB-KW"/>
</dbReference>
<gene>
    <name evidence="3" type="ORF">SAMN05421742_103327</name>
</gene>
<evidence type="ECO:0000313" key="4">
    <source>
        <dbReference type="Proteomes" id="UP000217076"/>
    </source>
</evidence>
<dbReference type="Pfam" id="PF08241">
    <property type="entry name" value="Methyltransf_11"/>
    <property type="match status" value="1"/>
</dbReference>
<feature type="region of interest" description="Disordered" evidence="1">
    <location>
        <begin position="1"/>
        <end position="25"/>
    </location>
</feature>
<name>A0A1G7YK86_9PROT</name>